<evidence type="ECO:0000256" key="7">
    <source>
        <dbReference type="ARBA" id="ARBA00023224"/>
    </source>
</evidence>
<evidence type="ECO:0000256" key="6">
    <source>
        <dbReference type="ARBA" id="ARBA00023170"/>
    </source>
</evidence>
<keyword evidence="4 8" id="KW-0297">G-protein coupled receptor</keyword>
<dbReference type="GO" id="GO:0043005">
    <property type="term" value="C:neuron projection"/>
    <property type="evidence" value="ECO:0007669"/>
    <property type="project" value="TreeGrafter"/>
</dbReference>
<organism evidence="11 12">
    <name type="scientific">Ascaris lumbricoides</name>
    <name type="common">Giant roundworm</name>
    <dbReference type="NCBI Taxonomy" id="6252"/>
    <lineage>
        <taxon>Eukaryota</taxon>
        <taxon>Metazoa</taxon>
        <taxon>Ecdysozoa</taxon>
        <taxon>Nematoda</taxon>
        <taxon>Chromadorea</taxon>
        <taxon>Rhabditida</taxon>
        <taxon>Spirurina</taxon>
        <taxon>Ascaridomorpha</taxon>
        <taxon>Ascaridoidea</taxon>
        <taxon>Ascarididae</taxon>
        <taxon>Ascaris</taxon>
    </lineage>
</organism>
<dbReference type="GO" id="GO:0042923">
    <property type="term" value="F:neuropeptide binding"/>
    <property type="evidence" value="ECO:0007669"/>
    <property type="project" value="TreeGrafter"/>
</dbReference>
<dbReference type="InterPro" id="IPR017452">
    <property type="entry name" value="GPCR_Rhodpsn_7TM"/>
</dbReference>
<evidence type="ECO:0000256" key="3">
    <source>
        <dbReference type="ARBA" id="ARBA00022989"/>
    </source>
</evidence>
<feature type="transmembrane region" description="Helical" evidence="9">
    <location>
        <begin position="199"/>
        <end position="219"/>
    </location>
</feature>
<evidence type="ECO:0000256" key="5">
    <source>
        <dbReference type="ARBA" id="ARBA00023136"/>
    </source>
</evidence>
<dbReference type="PANTHER" id="PTHR24235:SF27">
    <property type="entry name" value="NEUROPEPTIDE RECEPTOR NPR-1"/>
    <property type="match status" value="1"/>
</dbReference>
<feature type="transmembrane region" description="Helical" evidence="9">
    <location>
        <begin position="121"/>
        <end position="138"/>
    </location>
</feature>
<keyword evidence="6 8" id="KW-0675">Receptor</keyword>
<proteinExistence type="inferred from homology"/>
<evidence type="ECO:0000256" key="4">
    <source>
        <dbReference type="ARBA" id="ARBA00023040"/>
    </source>
</evidence>
<dbReference type="PROSITE" id="PS00237">
    <property type="entry name" value="G_PROTEIN_RECEP_F1_1"/>
    <property type="match status" value="1"/>
</dbReference>
<feature type="transmembrane region" description="Helical" evidence="9">
    <location>
        <begin position="327"/>
        <end position="352"/>
    </location>
</feature>
<evidence type="ECO:0000256" key="1">
    <source>
        <dbReference type="ARBA" id="ARBA00004141"/>
    </source>
</evidence>
<dbReference type="SUPFAM" id="SSF81321">
    <property type="entry name" value="Family A G protein-coupled receptor-like"/>
    <property type="match status" value="1"/>
</dbReference>
<protein>
    <submittedName>
        <fullName evidence="12">G_PROTEIN_RECEP_F1_2 domain-containing protein</fullName>
    </submittedName>
</protein>
<feature type="transmembrane region" description="Helical" evidence="9">
    <location>
        <begin position="246"/>
        <end position="274"/>
    </location>
</feature>
<keyword evidence="11" id="KW-1185">Reference proteome</keyword>
<evidence type="ECO:0000259" key="10">
    <source>
        <dbReference type="PROSITE" id="PS50262"/>
    </source>
</evidence>
<dbReference type="AlphaFoldDB" id="A0A0M3HXG7"/>
<feature type="domain" description="G-protein coupled receptors family 1 profile" evidence="10">
    <location>
        <begin position="101"/>
        <end position="351"/>
    </location>
</feature>
<dbReference type="InterPro" id="IPR000276">
    <property type="entry name" value="GPCR_Rhodpsn"/>
</dbReference>
<dbReference type="CDD" id="cd15203">
    <property type="entry name" value="7tmA_NPYR-like"/>
    <property type="match status" value="1"/>
</dbReference>
<dbReference type="Pfam" id="PF00001">
    <property type="entry name" value="7tm_1"/>
    <property type="match status" value="1"/>
</dbReference>
<comment type="subcellular location">
    <subcellularLocation>
        <location evidence="1">Membrane</location>
        <topology evidence="1">Multi-pass membrane protein</topology>
    </subcellularLocation>
</comment>
<accession>A0A0M3HXG7</accession>
<keyword evidence="2 8" id="KW-0812">Transmembrane</keyword>
<dbReference type="WBParaSite" id="ALUE_0000801601-mRNA-1">
    <property type="protein sequence ID" value="ALUE_0000801601-mRNA-1"/>
    <property type="gene ID" value="ALUE_0000801601"/>
</dbReference>
<dbReference type="Proteomes" id="UP000036681">
    <property type="component" value="Unplaced"/>
</dbReference>
<comment type="similarity">
    <text evidence="8">Belongs to the G-protein coupled receptor 1 family.</text>
</comment>
<dbReference type="GO" id="GO:0005886">
    <property type="term" value="C:plasma membrane"/>
    <property type="evidence" value="ECO:0007669"/>
    <property type="project" value="TreeGrafter"/>
</dbReference>
<reference evidence="12" key="1">
    <citation type="submission" date="2017-02" db="UniProtKB">
        <authorList>
            <consortium name="WormBaseParasite"/>
        </authorList>
    </citation>
    <scope>IDENTIFICATION</scope>
</reference>
<dbReference type="Gene3D" id="1.20.1070.10">
    <property type="entry name" value="Rhodopsin 7-helix transmembrane proteins"/>
    <property type="match status" value="1"/>
</dbReference>
<evidence type="ECO:0000256" key="9">
    <source>
        <dbReference type="SAM" id="Phobius"/>
    </source>
</evidence>
<evidence type="ECO:0000313" key="11">
    <source>
        <dbReference type="Proteomes" id="UP000036681"/>
    </source>
</evidence>
<dbReference type="PANTHER" id="PTHR24235">
    <property type="entry name" value="NEUROPEPTIDE Y RECEPTOR"/>
    <property type="match status" value="1"/>
</dbReference>
<feature type="transmembrane region" description="Helical" evidence="9">
    <location>
        <begin position="150"/>
        <end position="178"/>
    </location>
</feature>
<keyword evidence="7 8" id="KW-0807">Transducer</keyword>
<name>A0A0M3HXG7_ASCLU</name>
<dbReference type="GO" id="GO:0008188">
    <property type="term" value="F:neuropeptide receptor activity"/>
    <property type="evidence" value="ECO:0007669"/>
    <property type="project" value="TreeGrafter"/>
</dbReference>
<feature type="transmembrane region" description="Helical" evidence="9">
    <location>
        <begin position="84"/>
        <end position="109"/>
    </location>
</feature>
<dbReference type="PRINTS" id="PR00237">
    <property type="entry name" value="GPCRRHODOPSN"/>
</dbReference>
<keyword evidence="5 9" id="KW-0472">Membrane</keyword>
<sequence length="394" mass="44456">MLQLQQGRFCDSFGGLSAATAKGCCGAGSRQQRRATDVDLHIHSMTVSHFTPSSNSQVLQYYDDEECAFYADVFPDPSTHPTTISIFSLLYAIIFVVGLIGNLSVIVATMKYRSLQSVQNIFILNLAASDVILCLLSIPLTPVTLIVKQWYFGAVLCRTVALIQAIGMFIGTFSLCAIAVDRYFRLVIAPGRPMRRSQAVRVTWLIWMFALLVTLPYVFHMSLKRYPGICGEFCTEEWPDESSKRVYTFFILLVQFVIPFAVMTFCYHSVFAFLSRRAHSRLSSIAQQANMLYVLAATAGADSQHHRDQLSHLIEQKKRVAQQRRRVTIILVSMVAIFGFTALPHNIVSIIYEYDSDYTLMRIADSDISYLVNLFAHWLAKSFSWSAKRSITPV</sequence>
<evidence type="ECO:0000256" key="2">
    <source>
        <dbReference type="ARBA" id="ARBA00022692"/>
    </source>
</evidence>
<evidence type="ECO:0000313" key="12">
    <source>
        <dbReference type="WBParaSite" id="ALUE_0000801601-mRNA-1"/>
    </source>
</evidence>
<keyword evidence="3 9" id="KW-1133">Transmembrane helix</keyword>
<dbReference type="PROSITE" id="PS50262">
    <property type="entry name" value="G_PROTEIN_RECEP_F1_2"/>
    <property type="match status" value="1"/>
</dbReference>
<evidence type="ECO:0000256" key="8">
    <source>
        <dbReference type="RuleBase" id="RU000688"/>
    </source>
</evidence>